<sequence length="70" mass="7859">MLLLGMPGGMEMFFLLFVLIPVVLWITALVDCLKSNFSGDSKIIWVLVIIFLPVLGSILYFLVGRNQKIT</sequence>
<feature type="transmembrane region" description="Helical" evidence="6">
    <location>
        <begin position="42"/>
        <end position="63"/>
    </location>
</feature>
<proteinExistence type="predicted"/>
<dbReference type="InterPro" id="IPR027379">
    <property type="entry name" value="CLS_N"/>
</dbReference>
<dbReference type="AlphaFoldDB" id="A0A150XMU7"/>
<organism evidence="8 9">
    <name type="scientific">Roseivirga seohaensis</name>
    <dbReference type="NCBI Taxonomy" id="1914963"/>
    <lineage>
        <taxon>Bacteria</taxon>
        <taxon>Pseudomonadati</taxon>
        <taxon>Bacteroidota</taxon>
        <taxon>Cytophagia</taxon>
        <taxon>Cytophagales</taxon>
        <taxon>Roseivirgaceae</taxon>
        <taxon>Roseivirga</taxon>
    </lineage>
</organism>
<dbReference type="Pfam" id="PF13396">
    <property type="entry name" value="PLDc_N"/>
    <property type="match status" value="1"/>
</dbReference>
<keyword evidence="5 6" id="KW-0472">Membrane</keyword>
<comment type="caution">
    <text evidence="8">The sequence shown here is derived from an EMBL/GenBank/DDBJ whole genome shotgun (WGS) entry which is preliminary data.</text>
</comment>
<keyword evidence="3 6" id="KW-0812">Transmembrane</keyword>
<evidence type="ECO:0000256" key="6">
    <source>
        <dbReference type="SAM" id="Phobius"/>
    </source>
</evidence>
<name>A0A150XMU7_9BACT</name>
<evidence type="ECO:0000256" key="3">
    <source>
        <dbReference type="ARBA" id="ARBA00022692"/>
    </source>
</evidence>
<evidence type="ECO:0000256" key="4">
    <source>
        <dbReference type="ARBA" id="ARBA00022989"/>
    </source>
</evidence>
<keyword evidence="4 6" id="KW-1133">Transmembrane helix</keyword>
<dbReference type="EMBL" id="LRPB01000048">
    <property type="protein sequence ID" value="KYG79965.1"/>
    <property type="molecule type" value="Genomic_DNA"/>
</dbReference>
<evidence type="ECO:0000313" key="8">
    <source>
        <dbReference type="EMBL" id="KYG79965.1"/>
    </source>
</evidence>
<evidence type="ECO:0000313" key="9">
    <source>
        <dbReference type="Proteomes" id="UP000075663"/>
    </source>
</evidence>
<dbReference type="Proteomes" id="UP000075663">
    <property type="component" value="Unassembled WGS sequence"/>
</dbReference>
<dbReference type="GO" id="GO:0005886">
    <property type="term" value="C:plasma membrane"/>
    <property type="evidence" value="ECO:0007669"/>
    <property type="project" value="UniProtKB-SubCell"/>
</dbReference>
<keyword evidence="2" id="KW-1003">Cell membrane</keyword>
<gene>
    <name evidence="8" type="ORF">AWW67_11715</name>
</gene>
<comment type="subcellular location">
    <subcellularLocation>
        <location evidence="1">Cell membrane</location>
        <topology evidence="1">Multi-pass membrane protein</topology>
    </subcellularLocation>
</comment>
<evidence type="ECO:0000256" key="2">
    <source>
        <dbReference type="ARBA" id="ARBA00022475"/>
    </source>
</evidence>
<reference evidence="8 9" key="1">
    <citation type="submission" date="2016-01" db="EMBL/GenBank/DDBJ databases">
        <title>Genome sequencing of Roseivirga seohaensis SW-152.</title>
        <authorList>
            <person name="Selvaratnam C."/>
            <person name="Thevarajoo S."/>
            <person name="Goh K.M."/>
            <person name="Ee R."/>
            <person name="Chan K.-G."/>
            <person name="Chong C.S."/>
        </authorList>
    </citation>
    <scope>NUCLEOTIDE SEQUENCE [LARGE SCALE GENOMIC DNA]</scope>
    <source>
        <strain evidence="8 9">SW-152</strain>
    </source>
</reference>
<evidence type="ECO:0000256" key="5">
    <source>
        <dbReference type="ARBA" id="ARBA00023136"/>
    </source>
</evidence>
<accession>A0A150XMU7</accession>
<feature type="transmembrane region" description="Helical" evidence="6">
    <location>
        <begin position="12"/>
        <end position="30"/>
    </location>
</feature>
<evidence type="ECO:0000259" key="7">
    <source>
        <dbReference type="Pfam" id="PF13396"/>
    </source>
</evidence>
<feature type="domain" description="Cardiolipin synthase N-terminal" evidence="7">
    <location>
        <begin position="23"/>
        <end position="65"/>
    </location>
</feature>
<dbReference type="STRING" id="1914963.AWW67_11715"/>
<protein>
    <recommendedName>
        <fullName evidence="7">Cardiolipin synthase N-terminal domain-containing protein</fullName>
    </recommendedName>
</protein>
<evidence type="ECO:0000256" key="1">
    <source>
        <dbReference type="ARBA" id="ARBA00004651"/>
    </source>
</evidence>